<dbReference type="PRINTS" id="PR00411">
    <property type="entry name" value="PNDRDTASEI"/>
</dbReference>
<protein>
    <submittedName>
        <fullName evidence="4">Oxidase</fullName>
    </submittedName>
</protein>
<feature type="domain" description="BFD-like [2Fe-2S]-binding" evidence="2">
    <location>
        <begin position="388"/>
        <end position="437"/>
    </location>
</feature>
<dbReference type="InterPro" id="IPR036188">
    <property type="entry name" value="FAD/NAD-bd_sf"/>
</dbReference>
<evidence type="ECO:0000259" key="3">
    <source>
        <dbReference type="Pfam" id="PF07992"/>
    </source>
</evidence>
<accession>A0ABQ2IXT7</accession>
<keyword evidence="5" id="KW-1185">Reference proteome</keyword>
<evidence type="ECO:0000259" key="2">
    <source>
        <dbReference type="Pfam" id="PF04324"/>
    </source>
</evidence>
<dbReference type="Gene3D" id="1.10.10.1100">
    <property type="entry name" value="BFD-like [2Fe-2S]-binding domain"/>
    <property type="match status" value="1"/>
</dbReference>
<dbReference type="InterPro" id="IPR007419">
    <property type="entry name" value="BFD-like_2Fe2S-bd_dom"/>
</dbReference>
<dbReference type="Gene3D" id="3.50.50.60">
    <property type="entry name" value="FAD/NAD(P)-binding domain"/>
    <property type="match status" value="2"/>
</dbReference>
<dbReference type="EMBL" id="BMND01000001">
    <property type="protein sequence ID" value="GGN31241.1"/>
    <property type="molecule type" value="Genomic_DNA"/>
</dbReference>
<reference evidence="5" key="1">
    <citation type="journal article" date="2019" name="Int. J. Syst. Evol. Microbiol.">
        <title>The Global Catalogue of Microorganisms (GCM) 10K type strain sequencing project: providing services to taxonomists for standard genome sequencing and annotation.</title>
        <authorList>
            <consortium name="The Broad Institute Genomics Platform"/>
            <consortium name="The Broad Institute Genome Sequencing Center for Infectious Disease"/>
            <person name="Wu L."/>
            <person name="Ma J."/>
        </authorList>
    </citation>
    <scope>NUCLEOTIDE SEQUENCE [LARGE SCALE GENOMIC DNA]</scope>
    <source>
        <strain evidence="5">CGMCC 4.7323</strain>
    </source>
</reference>
<proteinExistence type="predicted"/>
<dbReference type="PANTHER" id="PTHR42949:SF3">
    <property type="entry name" value="ANAEROBIC GLYCEROL-3-PHOSPHATE DEHYDROGENASE SUBUNIT B"/>
    <property type="match status" value="1"/>
</dbReference>
<dbReference type="InterPro" id="IPR017224">
    <property type="entry name" value="Opine_Oxase_asu/HCN_bsu"/>
</dbReference>
<dbReference type="Pfam" id="PF07992">
    <property type="entry name" value="Pyr_redox_2"/>
    <property type="match status" value="1"/>
</dbReference>
<organism evidence="4 5">
    <name type="scientific">Streptomyces kronopolitis</name>
    <dbReference type="NCBI Taxonomy" id="1612435"/>
    <lineage>
        <taxon>Bacteria</taxon>
        <taxon>Bacillati</taxon>
        <taxon>Actinomycetota</taxon>
        <taxon>Actinomycetes</taxon>
        <taxon>Kitasatosporales</taxon>
        <taxon>Streptomycetaceae</taxon>
        <taxon>Streptomyces</taxon>
    </lineage>
</organism>
<feature type="domain" description="FAD/NAD(P)-binding" evidence="3">
    <location>
        <begin position="10"/>
        <end position="324"/>
    </location>
</feature>
<dbReference type="PRINTS" id="PR00368">
    <property type="entry name" value="FADPNR"/>
</dbReference>
<dbReference type="CDD" id="cd19946">
    <property type="entry name" value="GlpA-like_Fer2_BFD-like"/>
    <property type="match status" value="1"/>
</dbReference>
<dbReference type="PIRSF" id="PIRSF037495">
    <property type="entry name" value="Opine_OX_OoxA/HcnB"/>
    <property type="match status" value="1"/>
</dbReference>
<dbReference type="GeneID" id="301546002"/>
<keyword evidence="1" id="KW-0560">Oxidoreductase</keyword>
<comment type="caution">
    <text evidence="4">The sequence shown here is derived from an EMBL/GenBank/DDBJ whole genome shotgun (WGS) entry which is preliminary data.</text>
</comment>
<name>A0ABQ2IXT7_9ACTN</name>
<dbReference type="InterPro" id="IPR023753">
    <property type="entry name" value="FAD/NAD-binding_dom"/>
</dbReference>
<dbReference type="SUPFAM" id="SSF51905">
    <property type="entry name" value="FAD/NAD(P)-binding domain"/>
    <property type="match status" value="1"/>
</dbReference>
<sequence>MPISPSDTHDLAVIGAGPAGLAAAVTAADLGLTVALVDAAARPGGQFYRQPAAGLGAARPQALHHSWGAFARRAGRLAAHRTAGRIRYLAEHHVWAVTREAAHWAVHAVRGPDGAGARAEVAARTVLLATGAYERQLPFPGWTVPGVVGAGGAQAMLKAGLVVPGRRIVVAGSGPLLLAVAGSLAAAGATVPVVVEAGGYAGYARAPRTLAANPRKLVEGIGHAAALRRYGVRLRTRSAITAVHGTDRVEAVTLTRLDRDWRPVAGSGLRIPCDALAVGHGLVPQLDLATALGCATRRTPDGTAALVLDGRQRTTVDGVWAAGETGGVGGAELALCEGELAAHDIAGRAPGGVLLRHRDRLRRFAGVMAAAHAPRAGWSDWLRSDTEVCRCEEVTAGRVREAVGDLGARDTRTVKLLTRAGMGWCQGRMCGPAVAHLAGETALEAGRRLLACPVTLGELAREER</sequence>
<dbReference type="Proteomes" id="UP000600080">
    <property type="component" value="Unassembled WGS sequence"/>
</dbReference>
<evidence type="ECO:0000313" key="4">
    <source>
        <dbReference type="EMBL" id="GGN31241.1"/>
    </source>
</evidence>
<evidence type="ECO:0000256" key="1">
    <source>
        <dbReference type="ARBA" id="ARBA00023002"/>
    </source>
</evidence>
<dbReference type="PANTHER" id="PTHR42949">
    <property type="entry name" value="ANAEROBIC GLYCEROL-3-PHOSPHATE DEHYDROGENASE SUBUNIT B"/>
    <property type="match status" value="1"/>
</dbReference>
<dbReference type="InterPro" id="IPR041854">
    <property type="entry name" value="BFD-like_2Fe2S-bd_dom_sf"/>
</dbReference>
<gene>
    <name evidence="4" type="ORF">GCM10012285_00860</name>
</gene>
<dbReference type="Pfam" id="PF04324">
    <property type="entry name" value="Fer2_BFD"/>
    <property type="match status" value="1"/>
</dbReference>
<dbReference type="InterPro" id="IPR051691">
    <property type="entry name" value="Metab_Enz_Cyan_OpOx_G3PDH"/>
</dbReference>
<evidence type="ECO:0000313" key="5">
    <source>
        <dbReference type="Proteomes" id="UP000600080"/>
    </source>
</evidence>
<dbReference type="RefSeq" id="WP_189095282.1">
    <property type="nucleotide sequence ID" value="NZ_BMND01000001.1"/>
</dbReference>